<keyword evidence="3" id="KW-0731">Sigma factor</keyword>
<dbReference type="SUPFAM" id="SSF88946">
    <property type="entry name" value="Sigma2 domain of RNA polymerase sigma factors"/>
    <property type="match status" value="1"/>
</dbReference>
<evidence type="ECO:0000313" key="11">
    <source>
        <dbReference type="Proteomes" id="UP000286681"/>
    </source>
</evidence>
<dbReference type="EMBL" id="CP018820">
    <property type="protein sequence ID" value="APR54692.1"/>
    <property type="molecule type" value="Genomic_DNA"/>
</dbReference>
<evidence type="ECO:0000313" key="9">
    <source>
        <dbReference type="EMBL" id="RSU99483.1"/>
    </source>
</evidence>
<dbReference type="GO" id="GO:0003677">
    <property type="term" value="F:DNA binding"/>
    <property type="evidence" value="ECO:0007669"/>
    <property type="project" value="UniProtKB-KW"/>
</dbReference>
<dbReference type="EMBL" id="QQWO01000021">
    <property type="protein sequence ID" value="RSU99483.1"/>
    <property type="molecule type" value="Genomic_DNA"/>
</dbReference>
<dbReference type="PANTHER" id="PTHR43133:SF8">
    <property type="entry name" value="RNA POLYMERASE SIGMA FACTOR HI_1459-RELATED"/>
    <property type="match status" value="1"/>
</dbReference>
<evidence type="ECO:0000256" key="3">
    <source>
        <dbReference type="ARBA" id="ARBA00023082"/>
    </source>
</evidence>
<dbReference type="Pfam" id="PF08281">
    <property type="entry name" value="Sigma70_r4_2"/>
    <property type="match status" value="1"/>
</dbReference>
<organism evidence="8 10">
    <name type="scientific">Sphingomonas koreensis</name>
    <dbReference type="NCBI Taxonomy" id="93064"/>
    <lineage>
        <taxon>Bacteria</taxon>
        <taxon>Pseudomonadati</taxon>
        <taxon>Pseudomonadota</taxon>
        <taxon>Alphaproteobacteria</taxon>
        <taxon>Sphingomonadales</taxon>
        <taxon>Sphingomonadaceae</taxon>
        <taxon>Sphingomonas</taxon>
    </lineage>
</organism>
<dbReference type="Proteomes" id="UP000185161">
    <property type="component" value="Chromosome"/>
</dbReference>
<dbReference type="GO" id="GO:0006352">
    <property type="term" value="P:DNA-templated transcription initiation"/>
    <property type="evidence" value="ECO:0007669"/>
    <property type="project" value="InterPro"/>
</dbReference>
<name>A0A1L6JFI0_9SPHN</name>
<dbReference type="SUPFAM" id="SSF88659">
    <property type="entry name" value="Sigma3 and sigma4 domains of RNA polymerase sigma factors"/>
    <property type="match status" value="1"/>
</dbReference>
<dbReference type="InterPro" id="IPR039425">
    <property type="entry name" value="RNA_pol_sigma-70-like"/>
</dbReference>
<feature type="domain" description="RNA polymerase sigma-70 region 2" evidence="6">
    <location>
        <begin position="28"/>
        <end position="93"/>
    </location>
</feature>
<evidence type="ECO:0000256" key="4">
    <source>
        <dbReference type="ARBA" id="ARBA00023125"/>
    </source>
</evidence>
<feature type="domain" description="RNA polymerase sigma factor 70 region 4 type 2" evidence="7">
    <location>
        <begin position="129"/>
        <end position="179"/>
    </location>
</feature>
<dbReference type="RefSeq" id="WP_066573027.1">
    <property type="nucleotide sequence ID" value="NZ_CP018820.1"/>
</dbReference>
<dbReference type="OrthoDB" id="7041663at2"/>
<keyword evidence="2" id="KW-0805">Transcription regulation</keyword>
<dbReference type="CDD" id="cd06171">
    <property type="entry name" value="Sigma70_r4"/>
    <property type="match status" value="1"/>
</dbReference>
<sequence>MTLAAAGSDGDLAARSLAGDQRAFAEIVSRHKQFLYGLTVRLVGSPDDALDLVQEAFVSAHGALKRYDPERPMRTWLARIAINKARDWRRKERVRAVLRSVLPLGDAPDVAADQVSVEQQVSDRAELAEVSRQIAKMPAKLREVLVLRTIEGLPQLQVAEMLGISEKSVETRLYRARRYLAER</sequence>
<reference evidence="8" key="1">
    <citation type="submission" date="2016-12" db="EMBL/GenBank/DDBJ databases">
        <title>Whole genome sequencing of Sphingomonas koreensis.</title>
        <authorList>
            <person name="Conlan S."/>
            <person name="Thomas P.J."/>
            <person name="Mullikin J."/>
            <person name="Palmore T.N."/>
            <person name="Frank K.M."/>
            <person name="Segre J.A."/>
        </authorList>
    </citation>
    <scope>NUCLEOTIDE SEQUENCE</scope>
    <source>
        <strain evidence="8">ABOJV</strain>
    </source>
</reference>
<dbReference type="InterPro" id="IPR013249">
    <property type="entry name" value="RNA_pol_sigma70_r4_t2"/>
</dbReference>
<protein>
    <submittedName>
        <fullName evidence="9">RNA polymerase sigma factor</fullName>
    </submittedName>
</protein>
<dbReference type="InterPro" id="IPR014284">
    <property type="entry name" value="RNA_pol_sigma-70_dom"/>
</dbReference>
<reference evidence="10" key="2">
    <citation type="submission" date="2016-12" db="EMBL/GenBank/DDBJ databases">
        <title>Whole genome sequencing of Sphingomonas sp. ABOJV.</title>
        <authorList>
            <person name="Conlan S."/>
            <person name="Thomas P.J."/>
            <person name="Mullikin J."/>
            <person name="Palmore T.N."/>
            <person name="Frank K.M."/>
            <person name="Segre J.A."/>
        </authorList>
    </citation>
    <scope>NUCLEOTIDE SEQUENCE [LARGE SCALE GENOMIC DNA]</scope>
    <source>
        <strain evidence="10">ABOJV</strain>
    </source>
</reference>
<evidence type="ECO:0000256" key="5">
    <source>
        <dbReference type="ARBA" id="ARBA00023163"/>
    </source>
</evidence>
<keyword evidence="10" id="KW-1185">Reference proteome</keyword>
<evidence type="ECO:0000256" key="2">
    <source>
        <dbReference type="ARBA" id="ARBA00023015"/>
    </source>
</evidence>
<keyword evidence="4" id="KW-0238">DNA-binding</keyword>
<dbReference type="PANTHER" id="PTHR43133">
    <property type="entry name" value="RNA POLYMERASE ECF-TYPE SIGMA FACTO"/>
    <property type="match status" value="1"/>
</dbReference>
<dbReference type="NCBIfam" id="TIGR02937">
    <property type="entry name" value="sigma70-ECF"/>
    <property type="match status" value="1"/>
</dbReference>
<evidence type="ECO:0000259" key="7">
    <source>
        <dbReference type="Pfam" id="PF08281"/>
    </source>
</evidence>
<dbReference type="InterPro" id="IPR007627">
    <property type="entry name" value="RNA_pol_sigma70_r2"/>
</dbReference>
<comment type="similarity">
    <text evidence="1">Belongs to the sigma-70 factor family. ECF subfamily.</text>
</comment>
<dbReference type="InterPro" id="IPR036388">
    <property type="entry name" value="WH-like_DNA-bd_sf"/>
</dbReference>
<dbReference type="Gene3D" id="1.10.10.10">
    <property type="entry name" value="Winged helix-like DNA-binding domain superfamily/Winged helix DNA-binding domain"/>
    <property type="match status" value="1"/>
</dbReference>
<dbReference type="Pfam" id="PF04542">
    <property type="entry name" value="Sigma70_r2"/>
    <property type="match status" value="1"/>
</dbReference>
<keyword evidence="5" id="KW-0804">Transcription</keyword>
<dbReference type="Gene3D" id="1.10.1740.10">
    <property type="match status" value="1"/>
</dbReference>
<proteinExistence type="inferred from homology"/>
<gene>
    <name evidence="8" type="ORF">BRX40_21685</name>
    <name evidence="9" type="ORF">CA257_19380</name>
</gene>
<evidence type="ECO:0000259" key="6">
    <source>
        <dbReference type="Pfam" id="PF04542"/>
    </source>
</evidence>
<dbReference type="AlphaFoldDB" id="A0A1L6JFI0"/>
<dbReference type="GO" id="GO:0016987">
    <property type="term" value="F:sigma factor activity"/>
    <property type="evidence" value="ECO:0007669"/>
    <property type="project" value="UniProtKB-KW"/>
</dbReference>
<dbReference type="STRING" id="93064.BRX40_21685"/>
<dbReference type="KEGG" id="skr:BRX40_21685"/>
<evidence type="ECO:0000313" key="10">
    <source>
        <dbReference type="Proteomes" id="UP000185161"/>
    </source>
</evidence>
<evidence type="ECO:0000313" key="8">
    <source>
        <dbReference type="EMBL" id="APR54692.1"/>
    </source>
</evidence>
<dbReference type="InterPro" id="IPR013325">
    <property type="entry name" value="RNA_pol_sigma_r2"/>
</dbReference>
<reference evidence="9 11" key="3">
    <citation type="submission" date="2018-07" db="EMBL/GenBank/DDBJ databases">
        <title>Genomic and Epidemiologic Investigation of an Indolent Hospital Outbreak.</title>
        <authorList>
            <person name="Johnson R.C."/>
            <person name="Deming C."/>
            <person name="Conlan S."/>
            <person name="Zellmer C.J."/>
            <person name="Michelin A.V."/>
            <person name="Lee-Lin S."/>
            <person name="Thomas P.J."/>
            <person name="Park M."/>
            <person name="Weingarten R.A."/>
            <person name="Less J."/>
            <person name="Dekker J.P."/>
            <person name="Frank K.M."/>
            <person name="Musser K.A."/>
            <person name="Mcquiston J.R."/>
            <person name="Henderson D.K."/>
            <person name="Lau A.F."/>
            <person name="Palmore T.N."/>
            <person name="Segre J.A."/>
        </authorList>
    </citation>
    <scope>NUCLEOTIDE SEQUENCE [LARGE SCALE GENOMIC DNA]</scope>
    <source>
        <strain evidence="9 11">SK-NIH.Env10_0317</strain>
    </source>
</reference>
<dbReference type="InterPro" id="IPR013324">
    <property type="entry name" value="RNA_pol_sigma_r3/r4-like"/>
</dbReference>
<dbReference type="GeneID" id="44135182"/>
<evidence type="ECO:0000256" key="1">
    <source>
        <dbReference type="ARBA" id="ARBA00010641"/>
    </source>
</evidence>
<dbReference type="Proteomes" id="UP000286681">
    <property type="component" value="Unassembled WGS sequence"/>
</dbReference>
<accession>A0A1L6JFI0</accession>